<dbReference type="GO" id="GO:0008270">
    <property type="term" value="F:zinc ion binding"/>
    <property type="evidence" value="ECO:0007669"/>
    <property type="project" value="UniProtKB-KW"/>
</dbReference>
<evidence type="ECO:0000313" key="7">
    <source>
        <dbReference type="Proteomes" id="UP001044222"/>
    </source>
</evidence>
<evidence type="ECO:0000256" key="1">
    <source>
        <dbReference type="ARBA" id="ARBA00022723"/>
    </source>
</evidence>
<gene>
    <name evidence="6" type="ORF">ANANG_G00064180</name>
</gene>
<reference evidence="6" key="1">
    <citation type="submission" date="2021-01" db="EMBL/GenBank/DDBJ databases">
        <title>A chromosome-scale assembly of European eel, Anguilla anguilla.</title>
        <authorList>
            <person name="Henkel C."/>
            <person name="Jong-Raadsen S.A."/>
            <person name="Dufour S."/>
            <person name="Weltzien F.-A."/>
            <person name="Palstra A.P."/>
            <person name="Pelster B."/>
            <person name="Spaink H.P."/>
            <person name="Van Den Thillart G.E."/>
            <person name="Jansen H."/>
            <person name="Zahm M."/>
            <person name="Klopp C."/>
            <person name="Cedric C."/>
            <person name="Louis A."/>
            <person name="Berthelot C."/>
            <person name="Parey E."/>
            <person name="Roest Crollius H."/>
            <person name="Montfort J."/>
            <person name="Robinson-Rechavi M."/>
            <person name="Bucao C."/>
            <person name="Bouchez O."/>
            <person name="Gislard M."/>
            <person name="Lluch J."/>
            <person name="Milhes M."/>
            <person name="Lampietro C."/>
            <person name="Lopez Roques C."/>
            <person name="Donnadieu C."/>
            <person name="Braasch I."/>
            <person name="Desvignes T."/>
            <person name="Postlethwait J."/>
            <person name="Bobe J."/>
            <person name="Guiguen Y."/>
            <person name="Dirks R."/>
        </authorList>
    </citation>
    <scope>NUCLEOTIDE SEQUENCE</scope>
    <source>
        <strain evidence="6">Tag_6206</strain>
        <tissue evidence="6">Liver</tissue>
    </source>
</reference>
<evidence type="ECO:0000259" key="5">
    <source>
        <dbReference type="PROSITE" id="PS00028"/>
    </source>
</evidence>
<keyword evidence="3" id="KW-0862">Zinc</keyword>
<dbReference type="PANTHER" id="PTHR17614">
    <property type="entry name" value="ZINC FINGER-CONTAINING"/>
    <property type="match status" value="1"/>
</dbReference>
<accession>A0A9D3MPI6</accession>
<name>A0A9D3MPI6_ANGAN</name>
<keyword evidence="2" id="KW-0863">Zinc-finger</keyword>
<dbReference type="InterPro" id="IPR052445">
    <property type="entry name" value="ZnF-G_patch_domain"/>
</dbReference>
<feature type="compositionally biased region" description="Basic and acidic residues" evidence="4">
    <location>
        <begin position="358"/>
        <end position="379"/>
    </location>
</feature>
<keyword evidence="1" id="KW-0479">Metal-binding</keyword>
<evidence type="ECO:0000256" key="4">
    <source>
        <dbReference type="SAM" id="MobiDB-lite"/>
    </source>
</evidence>
<dbReference type="Proteomes" id="UP001044222">
    <property type="component" value="Unassembled WGS sequence"/>
</dbReference>
<comment type="caution">
    <text evidence="6">The sequence shown here is derived from an EMBL/GenBank/DDBJ whole genome shotgun (WGS) entry which is preliminary data.</text>
</comment>
<dbReference type="InterPro" id="IPR013087">
    <property type="entry name" value="Znf_C2H2_type"/>
</dbReference>
<dbReference type="SUPFAM" id="SSF57667">
    <property type="entry name" value="beta-beta-alpha zinc fingers"/>
    <property type="match status" value="1"/>
</dbReference>
<sequence>MACYYIVISSTHLSNGHFRNIKGVFRGPLCKNGNKNLDYAEKERTMAKALEDLKANFYCELCDKQYYKHQEFDNHINSYDHAHTQRLKELKQREFARNVASKSRKDERKQERALRRLHELAEQRREVQCAPGSGPKFRSTTVAVEGSSREACCEENIVGSQPATALDTGAQNDASNTSSSKQVQWPYTGKVKKQMHRQKIAFSISLPKKASIRLESSAAVFCENTEEGLAERSSRQRLRAAAAELNILSTPAVEKALNYRETIYGANTQEDLPSQPFCSVLSKDGNTVLQWPSEMLSFTRAVPSLSFSCNPLHFDFRASRNRAEQGNGGAKVSETNNVTVSQKPHDGRAAGSSGTPLHFDKHIEQAHDSDSSPARRDSHLPGSSGHQDLSAPMGGQEVKLSHEGLRFENVGGAFHPTQQGFQRSSDSIEKHCLLQAQPHRRALRPHARFHGKLKPVLSGPPIQVPSPILHPVHLSQPMSSTSITIRHTILQHHATLLQPQPPLFSQVFPITPPPLAAEMCPPGPSAFMPPPELSVVAPTGLHPVAMTLHALPRPGVFPPMLAPHPALFPLQPLF</sequence>
<evidence type="ECO:0000313" key="6">
    <source>
        <dbReference type="EMBL" id="KAG5852594.1"/>
    </source>
</evidence>
<dbReference type="InterPro" id="IPR036236">
    <property type="entry name" value="Znf_C2H2_sf"/>
</dbReference>
<feature type="region of interest" description="Disordered" evidence="4">
    <location>
        <begin position="324"/>
        <end position="395"/>
    </location>
</feature>
<proteinExistence type="predicted"/>
<evidence type="ECO:0000256" key="2">
    <source>
        <dbReference type="ARBA" id="ARBA00022771"/>
    </source>
</evidence>
<feature type="domain" description="C2H2-type" evidence="5">
    <location>
        <begin position="59"/>
        <end position="81"/>
    </location>
</feature>
<feature type="compositionally biased region" description="Polar residues" evidence="4">
    <location>
        <begin position="333"/>
        <end position="342"/>
    </location>
</feature>
<dbReference type="AlphaFoldDB" id="A0A9D3MPI6"/>
<evidence type="ECO:0000256" key="3">
    <source>
        <dbReference type="ARBA" id="ARBA00022833"/>
    </source>
</evidence>
<dbReference type="EMBL" id="JAFIRN010000003">
    <property type="protein sequence ID" value="KAG5852594.1"/>
    <property type="molecule type" value="Genomic_DNA"/>
</dbReference>
<dbReference type="PANTHER" id="PTHR17614:SF13">
    <property type="entry name" value="ZINC FINGER PROTEIN 804A"/>
    <property type="match status" value="1"/>
</dbReference>
<keyword evidence="7" id="KW-1185">Reference proteome</keyword>
<dbReference type="GO" id="GO:0005634">
    <property type="term" value="C:nucleus"/>
    <property type="evidence" value="ECO:0007669"/>
    <property type="project" value="TreeGrafter"/>
</dbReference>
<organism evidence="6 7">
    <name type="scientific">Anguilla anguilla</name>
    <name type="common">European freshwater eel</name>
    <name type="synonym">Muraena anguilla</name>
    <dbReference type="NCBI Taxonomy" id="7936"/>
    <lineage>
        <taxon>Eukaryota</taxon>
        <taxon>Metazoa</taxon>
        <taxon>Chordata</taxon>
        <taxon>Craniata</taxon>
        <taxon>Vertebrata</taxon>
        <taxon>Euteleostomi</taxon>
        <taxon>Actinopterygii</taxon>
        <taxon>Neopterygii</taxon>
        <taxon>Teleostei</taxon>
        <taxon>Anguilliformes</taxon>
        <taxon>Anguillidae</taxon>
        <taxon>Anguilla</taxon>
    </lineage>
</organism>
<protein>
    <recommendedName>
        <fullName evidence="5">C2H2-type domain-containing protein</fullName>
    </recommendedName>
</protein>
<dbReference type="PROSITE" id="PS00028">
    <property type="entry name" value="ZINC_FINGER_C2H2_1"/>
    <property type="match status" value="1"/>
</dbReference>